<dbReference type="PANTHER" id="PTHR36290:SF1">
    <property type="entry name" value="RIKEN CDNA D630039A03 GENE"/>
    <property type="match status" value="1"/>
</dbReference>
<feature type="compositionally biased region" description="Basic and acidic residues" evidence="1">
    <location>
        <begin position="37"/>
        <end position="67"/>
    </location>
</feature>
<evidence type="ECO:0000256" key="1">
    <source>
        <dbReference type="SAM" id="MobiDB-lite"/>
    </source>
</evidence>
<protein>
    <submittedName>
        <fullName evidence="2">Uncharacterized protein</fullName>
    </submittedName>
</protein>
<proteinExistence type="predicted"/>
<name>A0A484C9D5_PERFV</name>
<keyword evidence="3" id="KW-1185">Reference proteome</keyword>
<gene>
    <name evidence="2" type="ORF">EPR50_G00227980</name>
</gene>
<reference evidence="2 3" key="1">
    <citation type="submission" date="2019-01" db="EMBL/GenBank/DDBJ databases">
        <title>A chromosome-scale genome assembly of the yellow perch, Perca flavescens.</title>
        <authorList>
            <person name="Feron R."/>
            <person name="Morvezen R."/>
            <person name="Bestin A."/>
            <person name="Haffray P."/>
            <person name="Klopp C."/>
            <person name="Zahm M."/>
            <person name="Cabau C."/>
            <person name="Roques C."/>
            <person name="Donnadieu C."/>
            <person name="Bouchez O."/>
            <person name="Christie M."/>
            <person name="Larson W."/>
            <person name="Guiguen Y."/>
        </authorList>
    </citation>
    <scope>NUCLEOTIDE SEQUENCE [LARGE SCALE GENOMIC DNA]</scope>
    <source>
        <strain evidence="2">YP-PL-M2</strain>
        <tissue evidence="2">Blood</tissue>
    </source>
</reference>
<accession>A0A484C9D5</accession>
<comment type="caution">
    <text evidence="2">The sequence shown here is derived from an EMBL/GenBank/DDBJ whole genome shotgun (WGS) entry which is preliminary data.</text>
</comment>
<evidence type="ECO:0000313" key="3">
    <source>
        <dbReference type="Proteomes" id="UP000295070"/>
    </source>
</evidence>
<dbReference type="EMBL" id="SCKG01000022">
    <property type="protein sequence ID" value="TDG97603.1"/>
    <property type="molecule type" value="Genomic_DNA"/>
</dbReference>
<sequence>MLPVSEELSEAVSIVPVTQALRSPWEPDGRSPPVTFDPDRPGCDPWRLHLDLHRRSRPRESSPETRHTNSSSRNCEGDPEKKKKKDPVSGSLDDPAGFHGDPGDQSAAGSEESFTAGRQDGESAASGTSAWTGSRKLSAPALRFTRQQSVGGVGSTTGAQQNQNQNQNYQPFPNRKTPRISEAARRLGMYSSF</sequence>
<dbReference type="AlphaFoldDB" id="A0A484C9D5"/>
<organism evidence="2 3">
    <name type="scientific">Perca flavescens</name>
    <name type="common">American yellow perch</name>
    <name type="synonym">Morone flavescens</name>
    <dbReference type="NCBI Taxonomy" id="8167"/>
    <lineage>
        <taxon>Eukaryota</taxon>
        <taxon>Metazoa</taxon>
        <taxon>Chordata</taxon>
        <taxon>Craniata</taxon>
        <taxon>Vertebrata</taxon>
        <taxon>Euteleostomi</taxon>
        <taxon>Actinopterygii</taxon>
        <taxon>Neopterygii</taxon>
        <taxon>Teleostei</taxon>
        <taxon>Neoteleostei</taxon>
        <taxon>Acanthomorphata</taxon>
        <taxon>Eupercaria</taxon>
        <taxon>Perciformes</taxon>
        <taxon>Percoidei</taxon>
        <taxon>Percidae</taxon>
        <taxon>Percinae</taxon>
        <taxon>Perca</taxon>
    </lineage>
</organism>
<dbReference type="Proteomes" id="UP000295070">
    <property type="component" value="Chromosome 22"/>
</dbReference>
<feature type="region of interest" description="Disordered" evidence="1">
    <location>
        <begin position="18"/>
        <end position="193"/>
    </location>
</feature>
<evidence type="ECO:0000313" key="2">
    <source>
        <dbReference type="EMBL" id="TDG97603.1"/>
    </source>
</evidence>
<feature type="compositionally biased region" description="Low complexity" evidence="1">
    <location>
        <begin position="123"/>
        <end position="134"/>
    </location>
</feature>
<dbReference type="PANTHER" id="PTHR36290">
    <property type="entry name" value="RIKEN CDNA D630039A03 GENE"/>
    <property type="match status" value="1"/>
</dbReference>
<feature type="compositionally biased region" description="Low complexity" evidence="1">
    <location>
        <begin position="160"/>
        <end position="170"/>
    </location>
</feature>